<dbReference type="Proteomes" id="UP000059680">
    <property type="component" value="Chromosome 5"/>
</dbReference>
<sequence>RVWRTGQSCDSAILLKDALLLTS</sequence>
<dbReference type="Gramene" id="Os05t0421000-01">
    <property type="protein sequence ID" value="Os05t0421000-01"/>
    <property type="gene ID" value="Os05g0421000"/>
</dbReference>
<protein>
    <submittedName>
        <fullName evidence="1">Os05g0421000 protein</fullName>
    </submittedName>
</protein>
<feature type="non-terminal residue" evidence="1">
    <location>
        <position position="1"/>
    </location>
</feature>
<dbReference type="AlphaFoldDB" id="A0A0P0WMD6"/>
<organism evidence="1 2">
    <name type="scientific">Oryza sativa subsp. japonica</name>
    <name type="common">Rice</name>
    <dbReference type="NCBI Taxonomy" id="39947"/>
    <lineage>
        <taxon>Eukaryota</taxon>
        <taxon>Viridiplantae</taxon>
        <taxon>Streptophyta</taxon>
        <taxon>Embryophyta</taxon>
        <taxon>Tracheophyta</taxon>
        <taxon>Spermatophyta</taxon>
        <taxon>Magnoliopsida</taxon>
        <taxon>Liliopsida</taxon>
        <taxon>Poales</taxon>
        <taxon>Poaceae</taxon>
        <taxon>BOP clade</taxon>
        <taxon>Oryzoideae</taxon>
        <taxon>Oryzeae</taxon>
        <taxon>Oryzinae</taxon>
        <taxon>Oryza</taxon>
        <taxon>Oryza sativa</taxon>
    </lineage>
</organism>
<dbReference type="PaxDb" id="39947-A0A0P0WMD6"/>
<reference evidence="1 2" key="2">
    <citation type="journal article" date="2013" name="Plant Cell Physiol.">
        <title>Rice Annotation Project Database (RAP-DB): an integrative and interactive database for rice genomics.</title>
        <authorList>
            <person name="Sakai H."/>
            <person name="Lee S.S."/>
            <person name="Tanaka T."/>
            <person name="Numa H."/>
            <person name="Kim J."/>
            <person name="Kawahara Y."/>
            <person name="Wakimoto H."/>
            <person name="Yang C.C."/>
            <person name="Iwamoto M."/>
            <person name="Abe T."/>
            <person name="Yamada Y."/>
            <person name="Muto A."/>
            <person name="Inokuchi H."/>
            <person name="Ikemura T."/>
            <person name="Matsumoto T."/>
            <person name="Sasaki T."/>
            <person name="Itoh T."/>
        </authorList>
    </citation>
    <scope>NUCLEOTIDE SEQUENCE [LARGE SCALE GENOMIC DNA]</scope>
    <source>
        <strain evidence="2">cv. Nipponbare</strain>
    </source>
</reference>
<name>A0A0P0WMD6_ORYSJ</name>
<evidence type="ECO:0000313" key="2">
    <source>
        <dbReference type="Proteomes" id="UP000059680"/>
    </source>
</evidence>
<keyword evidence="2" id="KW-1185">Reference proteome</keyword>
<gene>
    <name evidence="1" type="ordered locus">Os05g0421000</name>
    <name evidence="1" type="ORF">OSNPB_050421000</name>
</gene>
<accession>A0A0P0WMD6</accession>
<reference evidence="2" key="1">
    <citation type="journal article" date="2005" name="Nature">
        <title>The map-based sequence of the rice genome.</title>
        <authorList>
            <consortium name="International rice genome sequencing project (IRGSP)"/>
            <person name="Matsumoto T."/>
            <person name="Wu J."/>
            <person name="Kanamori H."/>
            <person name="Katayose Y."/>
            <person name="Fujisawa M."/>
            <person name="Namiki N."/>
            <person name="Mizuno H."/>
            <person name="Yamamoto K."/>
            <person name="Antonio B.A."/>
            <person name="Baba T."/>
            <person name="Sakata K."/>
            <person name="Nagamura Y."/>
            <person name="Aoki H."/>
            <person name="Arikawa K."/>
            <person name="Arita K."/>
            <person name="Bito T."/>
            <person name="Chiden Y."/>
            <person name="Fujitsuka N."/>
            <person name="Fukunaka R."/>
            <person name="Hamada M."/>
            <person name="Harada C."/>
            <person name="Hayashi A."/>
            <person name="Hijishita S."/>
            <person name="Honda M."/>
            <person name="Hosokawa S."/>
            <person name="Ichikawa Y."/>
            <person name="Idonuma A."/>
            <person name="Iijima M."/>
            <person name="Ikeda M."/>
            <person name="Ikeno M."/>
            <person name="Ito K."/>
            <person name="Ito S."/>
            <person name="Ito T."/>
            <person name="Ito Y."/>
            <person name="Ito Y."/>
            <person name="Iwabuchi A."/>
            <person name="Kamiya K."/>
            <person name="Karasawa W."/>
            <person name="Kurita K."/>
            <person name="Katagiri S."/>
            <person name="Kikuta A."/>
            <person name="Kobayashi H."/>
            <person name="Kobayashi N."/>
            <person name="Machita K."/>
            <person name="Maehara T."/>
            <person name="Masukawa M."/>
            <person name="Mizubayashi T."/>
            <person name="Mukai Y."/>
            <person name="Nagasaki H."/>
            <person name="Nagata Y."/>
            <person name="Naito S."/>
            <person name="Nakashima M."/>
            <person name="Nakama Y."/>
            <person name="Nakamichi Y."/>
            <person name="Nakamura M."/>
            <person name="Meguro A."/>
            <person name="Negishi M."/>
            <person name="Ohta I."/>
            <person name="Ohta T."/>
            <person name="Okamoto M."/>
            <person name="Ono N."/>
            <person name="Saji S."/>
            <person name="Sakaguchi M."/>
            <person name="Sakai K."/>
            <person name="Shibata M."/>
            <person name="Shimokawa T."/>
            <person name="Song J."/>
            <person name="Takazaki Y."/>
            <person name="Terasawa K."/>
            <person name="Tsugane M."/>
            <person name="Tsuji K."/>
            <person name="Ueda S."/>
            <person name="Waki K."/>
            <person name="Yamagata H."/>
            <person name="Yamamoto M."/>
            <person name="Yamamoto S."/>
            <person name="Yamane H."/>
            <person name="Yoshiki S."/>
            <person name="Yoshihara R."/>
            <person name="Yukawa K."/>
            <person name="Zhong H."/>
            <person name="Yano M."/>
            <person name="Yuan Q."/>
            <person name="Ouyang S."/>
            <person name="Liu J."/>
            <person name="Jones K.M."/>
            <person name="Gansberger K."/>
            <person name="Moffat K."/>
            <person name="Hill J."/>
            <person name="Bera J."/>
            <person name="Fadrosh D."/>
            <person name="Jin S."/>
            <person name="Johri S."/>
            <person name="Kim M."/>
            <person name="Overton L."/>
            <person name="Reardon M."/>
            <person name="Tsitrin T."/>
            <person name="Vuong H."/>
            <person name="Weaver B."/>
            <person name="Ciecko A."/>
            <person name="Tallon L."/>
            <person name="Jackson J."/>
            <person name="Pai G."/>
            <person name="Aken S.V."/>
            <person name="Utterback T."/>
            <person name="Reidmuller S."/>
            <person name="Feldblyum T."/>
            <person name="Hsiao J."/>
            <person name="Zismann V."/>
            <person name="Iobst S."/>
            <person name="de Vazeille A.R."/>
            <person name="Buell C.R."/>
            <person name="Ying K."/>
            <person name="Li Y."/>
            <person name="Lu T."/>
            <person name="Huang Y."/>
            <person name="Zhao Q."/>
            <person name="Feng Q."/>
            <person name="Zhang L."/>
            <person name="Zhu J."/>
            <person name="Weng Q."/>
            <person name="Mu J."/>
            <person name="Lu Y."/>
            <person name="Fan D."/>
            <person name="Liu Y."/>
            <person name="Guan J."/>
            <person name="Zhang Y."/>
            <person name="Yu S."/>
            <person name="Liu X."/>
            <person name="Zhang Y."/>
            <person name="Hong G."/>
            <person name="Han B."/>
            <person name="Choisne N."/>
            <person name="Demange N."/>
            <person name="Orjeda G."/>
            <person name="Samain S."/>
            <person name="Cattolico L."/>
            <person name="Pelletier E."/>
            <person name="Couloux A."/>
            <person name="Segurens B."/>
            <person name="Wincker P."/>
            <person name="D'Hont A."/>
            <person name="Scarpelli C."/>
            <person name="Weissenbach J."/>
            <person name="Salanoubat M."/>
            <person name="Quetier F."/>
            <person name="Yu Y."/>
            <person name="Kim H.R."/>
            <person name="Rambo T."/>
            <person name="Currie J."/>
            <person name="Collura K."/>
            <person name="Luo M."/>
            <person name="Yang T."/>
            <person name="Ammiraju J.S.S."/>
            <person name="Engler F."/>
            <person name="Soderlund C."/>
            <person name="Wing R.A."/>
            <person name="Palmer L.E."/>
            <person name="de la Bastide M."/>
            <person name="Spiegel L."/>
            <person name="Nascimento L."/>
            <person name="Zutavern T."/>
            <person name="O'Shaughnessy A."/>
            <person name="Dike S."/>
            <person name="Dedhia N."/>
            <person name="Preston R."/>
            <person name="Balija V."/>
            <person name="McCombie W.R."/>
            <person name="Chow T."/>
            <person name="Chen H."/>
            <person name="Chung M."/>
            <person name="Chen C."/>
            <person name="Shaw J."/>
            <person name="Wu H."/>
            <person name="Hsiao K."/>
            <person name="Chao Y."/>
            <person name="Chu M."/>
            <person name="Cheng C."/>
            <person name="Hour A."/>
            <person name="Lee P."/>
            <person name="Lin S."/>
            <person name="Lin Y."/>
            <person name="Liou J."/>
            <person name="Liu S."/>
            <person name="Hsing Y."/>
            <person name="Raghuvanshi S."/>
            <person name="Mohanty A."/>
            <person name="Bharti A.K."/>
            <person name="Gaur A."/>
            <person name="Gupta V."/>
            <person name="Kumar D."/>
            <person name="Ravi V."/>
            <person name="Vij S."/>
            <person name="Kapur A."/>
            <person name="Khurana P."/>
            <person name="Khurana P."/>
            <person name="Khurana J.P."/>
            <person name="Tyagi A.K."/>
            <person name="Gaikwad K."/>
            <person name="Singh A."/>
            <person name="Dalal V."/>
            <person name="Srivastava S."/>
            <person name="Dixit A."/>
            <person name="Pal A.K."/>
            <person name="Ghazi I.A."/>
            <person name="Yadav M."/>
            <person name="Pandit A."/>
            <person name="Bhargava A."/>
            <person name="Sureshbabu K."/>
            <person name="Batra K."/>
            <person name="Sharma T.R."/>
            <person name="Mohapatra T."/>
            <person name="Singh N.K."/>
            <person name="Messing J."/>
            <person name="Nelson A.B."/>
            <person name="Fuks G."/>
            <person name="Kavchok S."/>
            <person name="Keizer G."/>
            <person name="Linton E."/>
            <person name="Llaca V."/>
            <person name="Song R."/>
            <person name="Tanyolac B."/>
            <person name="Young S."/>
            <person name="Ho-Il K."/>
            <person name="Hahn J.H."/>
            <person name="Sangsakoo G."/>
            <person name="Vanavichit A."/>
            <person name="de Mattos Luiz.A.T."/>
            <person name="Zimmer P.D."/>
            <person name="Malone G."/>
            <person name="Dellagostin O."/>
            <person name="de Oliveira A.C."/>
            <person name="Bevan M."/>
            <person name="Bancroft I."/>
            <person name="Minx P."/>
            <person name="Cordum H."/>
            <person name="Wilson R."/>
            <person name="Cheng Z."/>
            <person name="Jin W."/>
            <person name="Jiang J."/>
            <person name="Leong S.A."/>
            <person name="Iwama H."/>
            <person name="Gojobori T."/>
            <person name="Itoh T."/>
            <person name="Niimura Y."/>
            <person name="Fujii Y."/>
            <person name="Habara T."/>
            <person name="Sakai H."/>
            <person name="Sato Y."/>
            <person name="Wilson G."/>
            <person name="Kumar K."/>
            <person name="McCouch S."/>
            <person name="Juretic N."/>
            <person name="Hoen D."/>
            <person name="Wright S."/>
            <person name="Bruskiewich R."/>
            <person name="Bureau T."/>
            <person name="Miyao A."/>
            <person name="Hirochika H."/>
            <person name="Nishikawa T."/>
            <person name="Kadowaki K."/>
            <person name="Sugiura M."/>
            <person name="Burr B."/>
            <person name="Sasaki T."/>
        </authorList>
    </citation>
    <scope>NUCLEOTIDE SEQUENCE [LARGE SCALE GENOMIC DNA]</scope>
    <source>
        <strain evidence="2">cv. Nipponbare</strain>
    </source>
</reference>
<evidence type="ECO:0000313" key="1">
    <source>
        <dbReference type="EMBL" id="BAS94076.1"/>
    </source>
</evidence>
<reference evidence="1 2" key="3">
    <citation type="journal article" date="2013" name="Rice">
        <title>Improvement of the Oryza sativa Nipponbare reference genome using next generation sequence and optical map data.</title>
        <authorList>
            <person name="Kawahara Y."/>
            <person name="de la Bastide M."/>
            <person name="Hamilton J.P."/>
            <person name="Kanamori H."/>
            <person name="McCombie W.R."/>
            <person name="Ouyang S."/>
            <person name="Schwartz D.C."/>
            <person name="Tanaka T."/>
            <person name="Wu J."/>
            <person name="Zhou S."/>
            <person name="Childs K.L."/>
            <person name="Davidson R.M."/>
            <person name="Lin H."/>
            <person name="Quesada-Ocampo L."/>
            <person name="Vaillancourt B."/>
            <person name="Sakai H."/>
            <person name="Lee S.S."/>
            <person name="Kim J."/>
            <person name="Numa H."/>
            <person name="Itoh T."/>
            <person name="Buell C.R."/>
            <person name="Matsumoto T."/>
        </authorList>
    </citation>
    <scope>NUCLEOTIDE SEQUENCE [LARGE SCALE GENOMIC DNA]</scope>
    <source>
        <strain evidence="2">cv. Nipponbare</strain>
    </source>
</reference>
<dbReference type="EMBL" id="AP014961">
    <property type="protein sequence ID" value="BAS94076.1"/>
    <property type="molecule type" value="Genomic_DNA"/>
</dbReference>
<proteinExistence type="predicted"/>
<dbReference type="InParanoid" id="A0A0P0WMD6"/>